<dbReference type="SUPFAM" id="SSF56281">
    <property type="entry name" value="Metallo-hydrolase/oxidoreductase"/>
    <property type="match status" value="1"/>
</dbReference>
<evidence type="ECO:0000313" key="3">
    <source>
        <dbReference type="Proteomes" id="UP000253606"/>
    </source>
</evidence>
<dbReference type="PANTHER" id="PTHR42951">
    <property type="entry name" value="METALLO-BETA-LACTAMASE DOMAIN-CONTAINING"/>
    <property type="match status" value="1"/>
</dbReference>
<dbReference type="RefSeq" id="WP_114205937.1">
    <property type="nucleotide sequence ID" value="NZ_CP030840.1"/>
</dbReference>
<proteinExistence type="predicted"/>
<dbReference type="KEGG" id="abas:ACPOL_0914"/>
<dbReference type="InterPro" id="IPR001279">
    <property type="entry name" value="Metallo-B-lactamas"/>
</dbReference>
<dbReference type="EMBL" id="CP030840">
    <property type="protein sequence ID" value="AXC10269.1"/>
    <property type="molecule type" value="Genomic_DNA"/>
</dbReference>
<feature type="domain" description="Metallo-beta-lactamase" evidence="1">
    <location>
        <begin position="28"/>
        <end position="234"/>
    </location>
</feature>
<keyword evidence="3" id="KW-1185">Reference proteome</keyword>
<protein>
    <submittedName>
        <fullName evidence="2">Metallo-beta-lactamase family protein</fullName>
    </submittedName>
</protein>
<sequence length="266" mass="29130">MDRVPVPTDQIVPMDAIAPGVHGLRIAFVNVFSVEHNDGSWTLIDAAIPFSETQIRHWVERNYRTAPNCIVLTHGHFDHVSAARGLADHWMIPIYAHPLEFPYLTGKREYAAPNAGAGGGLMSLLSPIYPRGPIDLSERLRELKPTIAEMPGWEMLHTPGHTPGHISLFRAADKTLLVGDAFCTTKPESFFEVALAQPPELHGPPAYFTSDWNAARRSVEKLASLAPITVAPGHGRPLCGPGVAGELREMAMRFDQVGIPENRKAS</sequence>
<evidence type="ECO:0000313" key="2">
    <source>
        <dbReference type="EMBL" id="AXC10269.1"/>
    </source>
</evidence>
<dbReference type="Pfam" id="PF00753">
    <property type="entry name" value="Lactamase_B"/>
    <property type="match status" value="1"/>
</dbReference>
<dbReference type="Proteomes" id="UP000253606">
    <property type="component" value="Chromosome"/>
</dbReference>
<dbReference type="InterPro" id="IPR050855">
    <property type="entry name" value="NDM-1-like"/>
</dbReference>
<evidence type="ECO:0000259" key="1">
    <source>
        <dbReference type="SMART" id="SM00849"/>
    </source>
</evidence>
<dbReference type="AlphaFoldDB" id="A0A2Z5FTU4"/>
<dbReference type="SMART" id="SM00849">
    <property type="entry name" value="Lactamase_B"/>
    <property type="match status" value="1"/>
</dbReference>
<name>A0A2Z5FTU4_9BACT</name>
<dbReference type="InterPro" id="IPR036866">
    <property type="entry name" value="RibonucZ/Hydroxyglut_hydro"/>
</dbReference>
<dbReference type="Gene3D" id="3.60.15.10">
    <property type="entry name" value="Ribonuclease Z/Hydroxyacylglutathione hydrolase-like"/>
    <property type="match status" value="1"/>
</dbReference>
<dbReference type="PANTHER" id="PTHR42951:SF17">
    <property type="entry name" value="METALLO-BETA-LACTAMASE DOMAIN-CONTAINING PROTEIN"/>
    <property type="match status" value="1"/>
</dbReference>
<accession>A0A2Z5FTU4</accession>
<gene>
    <name evidence="2" type="ORF">ACPOL_0914</name>
</gene>
<dbReference type="OrthoDB" id="9802248at2"/>
<reference evidence="2 3" key="1">
    <citation type="journal article" date="2018" name="Front. Microbiol.">
        <title>Hydrolytic Capabilities as a Key to Environmental Success: Chitinolytic and Cellulolytic Acidobacteria From Acidic Sub-arctic Soils and Boreal Peatlands.</title>
        <authorList>
            <person name="Belova S.E."/>
            <person name="Ravin N.V."/>
            <person name="Pankratov T.A."/>
            <person name="Rakitin A.L."/>
            <person name="Ivanova A.A."/>
            <person name="Beletsky A.V."/>
            <person name="Mardanov A.V."/>
            <person name="Sinninghe Damste J.S."/>
            <person name="Dedysh S.N."/>
        </authorList>
    </citation>
    <scope>NUCLEOTIDE SEQUENCE [LARGE SCALE GENOMIC DNA]</scope>
    <source>
        <strain evidence="2 3">SBC82</strain>
    </source>
</reference>
<organism evidence="2 3">
    <name type="scientific">Acidisarcina polymorpha</name>
    <dbReference type="NCBI Taxonomy" id="2211140"/>
    <lineage>
        <taxon>Bacteria</taxon>
        <taxon>Pseudomonadati</taxon>
        <taxon>Acidobacteriota</taxon>
        <taxon>Terriglobia</taxon>
        <taxon>Terriglobales</taxon>
        <taxon>Acidobacteriaceae</taxon>
        <taxon>Acidisarcina</taxon>
    </lineage>
</organism>
<dbReference type="CDD" id="cd07721">
    <property type="entry name" value="yflN-like_MBL-fold"/>
    <property type="match status" value="1"/>
</dbReference>